<dbReference type="Proteomes" id="UP000249619">
    <property type="component" value="Unassembled WGS sequence"/>
</dbReference>
<dbReference type="Gene3D" id="3.40.50.720">
    <property type="entry name" value="NAD(P)-binding Rossmann-like Domain"/>
    <property type="match status" value="1"/>
</dbReference>
<evidence type="ECO:0000256" key="8">
    <source>
        <dbReference type="ARBA" id="ARBA00066645"/>
    </source>
</evidence>
<dbReference type="PROSITE" id="PS00455">
    <property type="entry name" value="AMP_BINDING"/>
    <property type="match status" value="1"/>
</dbReference>
<feature type="region of interest" description="Disordered" evidence="10">
    <location>
        <begin position="1369"/>
        <end position="1451"/>
    </location>
</feature>
<dbReference type="InterPro" id="IPR011992">
    <property type="entry name" value="EF-hand-dom_pair"/>
</dbReference>
<evidence type="ECO:0000256" key="6">
    <source>
        <dbReference type="ARBA" id="ARBA00022857"/>
    </source>
</evidence>
<dbReference type="SUPFAM" id="SSF47923">
    <property type="entry name" value="Ypt/Rab-GAP domain of gyp1p"/>
    <property type="match status" value="2"/>
</dbReference>
<dbReference type="InterPro" id="IPR036291">
    <property type="entry name" value="NAD(P)-bd_dom_sf"/>
</dbReference>
<dbReference type="InterPro" id="IPR000195">
    <property type="entry name" value="Rab-GAP-TBC_dom"/>
</dbReference>
<feature type="compositionally biased region" description="Basic and acidic residues" evidence="10">
    <location>
        <begin position="42"/>
        <end position="54"/>
    </location>
</feature>
<evidence type="ECO:0000256" key="9">
    <source>
        <dbReference type="ARBA" id="ARBA00069279"/>
    </source>
</evidence>
<dbReference type="InterPro" id="IPR025110">
    <property type="entry name" value="AMP-bd_C"/>
</dbReference>
<dbReference type="PANTHER" id="PTHR43201">
    <property type="entry name" value="ACYL-COA SYNTHETASE"/>
    <property type="match status" value="1"/>
</dbReference>
<dbReference type="PROSITE" id="PS50086">
    <property type="entry name" value="TBC_RABGAP"/>
    <property type="match status" value="1"/>
</dbReference>
<evidence type="ECO:0000256" key="3">
    <source>
        <dbReference type="ARBA" id="ARBA00022450"/>
    </source>
</evidence>
<dbReference type="FunFam" id="3.30.300.30:FF:000008">
    <property type="entry name" value="2,3-dihydroxybenzoate-AMP ligase"/>
    <property type="match status" value="1"/>
</dbReference>
<feature type="compositionally biased region" description="Polar residues" evidence="10">
    <location>
        <begin position="1226"/>
        <end position="1239"/>
    </location>
</feature>
<dbReference type="PROSITE" id="PS00061">
    <property type="entry name" value="ADH_SHORT"/>
    <property type="match status" value="1"/>
</dbReference>
<name>A0A364NBJ7_STELY</name>
<dbReference type="PANTHER" id="PTHR43201:SF30">
    <property type="entry name" value="AMP-DEPENDENT SYNTHETASE_LIGASE DOMAIN-CONTAINING PROTEIN"/>
    <property type="match status" value="1"/>
</dbReference>
<dbReference type="Gene3D" id="3.40.50.12780">
    <property type="entry name" value="N-terminal domain of ligase-like"/>
    <property type="match status" value="1"/>
</dbReference>
<dbReference type="FunFam" id="1.10.472.80:FF:000021">
    <property type="entry name" value="GTPase activating protein (Gyp2)"/>
    <property type="match status" value="1"/>
</dbReference>
<dbReference type="GO" id="GO:0006631">
    <property type="term" value="P:fatty acid metabolic process"/>
    <property type="evidence" value="ECO:0007669"/>
    <property type="project" value="TreeGrafter"/>
</dbReference>
<evidence type="ECO:0000256" key="1">
    <source>
        <dbReference type="ARBA" id="ARBA00006432"/>
    </source>
</evidence>
<evidence type="ECO:0000256" key="7">
    <source>
        <dbReference type="ARBA" id="ARBA00023002"/>
    </source>
</evidence>
<dbReference type="SUPFAM" id="SSF56801">
    <property type="entry name" value="Acetyl-CoA synthetase-like"/>
    <property type="match status" value="1"/>
</dbReference>
<reference evidence="13" key="1">
    <citation type="submission" date="2018-05" db="EMBL/GenBank/DDBJ databases">
        <title>Draft genome sequence of Stemphylium lycopersici strain CIDEFI 213.</title>
        <authorList>
            <person name="Medina R."/>
            <person name="Franco M.E.E."/>
            <person name="Lucentini C.G."/>
            <person name="Saparrat M.C.N."/>
            <person name="Balatti P.A."/>
        </authorList>
    </citation>
    <scope>NUCLEOTIDE SEQUENCE [LARGE SCALE GENOMIC DNA]</scope>
    <source>
        <strain evidence="13">CIDEFI 213</strain>
    </source>
</reference>
<dbReference type="InterPro" id="IPR045851">
    <property type="entry name" value="AMP-bd_C_sf"/>
</dbReference>
<dbReference type="GO" id="GO:0019594">
    <property type="term" value="P:mannitol metabolic process"/>
    <property type="evidence" value="ECO:0007669"/>
    <property type="project" value="UniProtKB-ARBA"/>
</dbReference>
<dbReference type="Gene3D" id="1.10.472.80">
    <property type="entry name" value="Ypt/Rab-GAP domain of gyp1p, domain 3"/>
    <property type="match status" value="1"/>
</dbReference>
<feature type="region of interest" description="Disordered" evidence="10">
    <location>
        <begin position="39"/>
        <end position="72"/>
    </location>
</feature>
<evidence type="ECO:0000256" key="2">
    <source>
        <dbReference type="ARBA" id="ARBA00006484"/>
    </source>
</evidence>
<dbReference type="STRING" id="183478.A0A364NBJ7"/>
<feature type="compositionally biased region" description="Polar residues" evidence="10">
    <location>
        <begin position="1136"/>
        <end position="1147"/>
    </location>
</feature>
<keyword evidence="3" id="KW-0596">Phosphopantetheine</keyword>
<organism evidence="12 13">
    <name type="scientific">Stemphylium lycopersici</name>
    <name type="common">Tomato gray leaf spot disease fungus</name>
    <name type="synonym">Thyrospora lycopersici</name>
    <dbReference type="NCBI Taxonomy" id="183478"/>
    <lineage>
        <taxon>Eukaryota</taxon>
        <taxon>Fungi</taxon>
        <taxon>Dikarya</taxon>
        <taxon>Ascomycota</taxon>
        <taxon>Pezizomycotina</taxon>
        <taxon>Dothideomycetes</taxon>
        <taxon>Pleosporomycetidae</taxon>
        <taxon>Pleosporales</taxon>
        <taxon>Pleosporineae</taxon>
        <taxon>Pleosporaceae</taxon>
        <taxon>Stemphylium</taxon>
    </lineage>
</organism>
<dbReference type="SMART" id="SM00164">
    <property type="entry name" value="TBC"/>
    <property type="match status" value="1"/>
</dbReference>
<evidence type="ECO:0000313" key="12">
    <source>
        <dbReference type="EMBL" id="RAR14636.1"/>
    </source>
</evidence>
<dbReference type="Pfam" id="PF00566">
    <property type="entry name" value="RabGAP-TBC"/>
    <property type="match status" value="1"/>
</dbReference>
<keyword evidence="13" id="KW-1185">Reference proteome</keyword>
<dbReference type="FunFam" id="1.10.8.270:FF:000015">
    <property type="entry name" value="GTPase activating protein (Gyp2)"/>
    <property type="match status" value="1"/>
</dbReference>
<feature type="compositionally biased region" description="Basic and acidic residues" evidence="10">
    <location>
        <begin position="1369"/>
        <end position="1381"/>
    </location>
</feature>
<feature type="region of interest" description="Disordered" evidence="10">
    <location>
        <begin position="1131"/>
        <end position="1154"/>
    </location>
</feature>
<sequence>MFRSQVFRHVARAATAQAPRTAFRPAKPAVPSIRHFACTPTRLDRDPNSEDHVDAATTSGEPGESGDHEGQYARTRDDIVVEYPEEKDLPPSNPVIGRGGEHFKRTLASFSMEGKVAVVTGGARGLGLVMAQALVTSGADVAIVDMNKEEGERSANGLLDVFKKENPDAHKIPKVTAHFCDVSSPTSVNQSFAEILRKHGKVDNLVTSAGFTENYDAISYPHDRIQKLWGVNVDGTYLYAVAVAKHLMERKVPGSIVMIGSMSGAIVNVPQPQAPYNAAKAAVRHLASSLAVEWAGAGIRVNCISPGYMLTALTKKILDDNPDLQKQWTSLIPVGKMGRPEDLMGAVTFLSSDASSYVTYIEPTLNTIAAPASTDRRPSKATLFRYQFRLPDSQNPLQEITAELTLQPHHSARGTGDVTAEKERSQGNHYVGKLHLSEQYLCFSTQGSSFANTASLSSSSSFTGQTHGAGPAGNGFTLPLCAIRRVERLHSQSYMFALAITTWNGIPDSKSQAPAGQKLTIQLAGSRQACERFCDGLKKGLREGVKEVDNLRKVVGQCYSEYLLTDAEEKKAGDDGKQAREHPDTGLGMIFRYPGNARKLRDATKIRLWREYLRGNATLIRQPTFHKLIRVGLPNRLRGEMWELTSGAFFLRLQNPNLYTETLQKFSGRESLAIDEIEKDLNRSLPEYPGFQSEEGIGRLRRVLTAYSWTNEEVGYCQAMNIVVAALLIYMSESQAFFLLSVLCDRLLPGYYSQTMYGTLLDQKVFESLVEKTMPILWDHLVKSDVQLSVVSLPWFLSLYINSMPLIFAFRVLDVFFLEGPKVLFQIGLAILRINGEELLDAADDGSFISVLKSYFSRLDESAHPKSENPKLRAVTRFQELMVVAFKEFAGITQNTISEQRAKHKDAVLENIESFAKRTSIRNLGPDSKKLSLNDLGFLYDKFYAVLYERQQRAEIMQQEAERKAKASRMKATEVVTGISGSAEKGRVALGPSPTQMDYDAFREFLAGIAKWAITDSPSSPPEANGNQSPHSYFGNSMRKRPPMSPWGSGPEPADHEFMQRLFRRWDVDMSDSLSLQNVVTGFAHVKGTKDIMSNISYFFELYDDDGDGRVDREGILRISEALLFLSRRGVHDPSPATSSLDISSEANPERVGRDEQFLSSVSAFIRNCFEYADPDHPSNQTSHDVDQIKEDVDNFAIGDDEEDDLIDFGSEPGTPKAKPAKPENLDQNPMSPAPSNHTTDSDLAERNEKAKTANLALDPNKPLHITLPTFRMVILADEALLNFFEVGFSSSFRLADETLPSASSFHNLTTFANAGRQGGTSGGLGGVVGGAGVGVVPPGKGLRGMLDNIVNDGMRVATEVRRRYDEAQKELDKEAKHGREDEEDEEDVDAKDLDLLEGAETVDVGASKGDAPPPDLLSPTATGEEINPGRNRSASDASRKRELDPGPLAQQCSARQYKLIPILEPFNAPKLFPKPIRTARRGLLTQAYSVGPTEPPLLDQTVPQHFAGVVRQFGDRDAVISHHQRIRLTYDALDRDSNKLAKGLQNLGVKKGDRVAVSLGNNAEFATVPLNPSFNAPQVLNAINHLDAAHLIIGAETNLPRKDPRSNIPLLTHLIPNLAGPTLESELVPSLKNVILVDNAQGRINLDEYKGLRRYQNVVEDGGQGNGVGDQGLHPDDIVNIQFTSGTTSMPKAACLSHRSILNNGNSIGDRMLLTANDVVCCPPPLFHCFGCILGYMATATHGSAIVFPTEAFNALATLEAVREYKCTALYGVPTMFVAELELLANGAIQHEGFQYLRTGIAAGSAIPAELMRKLHKNLNLTELTICYGMTETSPVSAMTTTDDPIEKRIDSVGRLLPHVRAKIVNASDWSQTLSVGQRGELAVSGYLLMKGYWGDTARTEEVLRPDQDGVLWMHTGDEASMDEEGYIKITGRIKDLIIRGGENIHPLEVENCLFAHPAVSEVSVVGLPDERYGEVVAAFIVRHAGNKGEVTADEVRSWVREKLSHHLVPKFVFWVDNYPKTASGKIQKFKLKEQGIRLLQEGKGLM</sequence>
<dbReference type="InterPro" id="IPR020904">
    <property type="entry name" value="Sc_DH/Rdtase_CS"/>
</dbReference>
<keyword evidence="7" id="KW-0560">Oxidoreductase</keyword>
<feature type="compositionally biased region" description="Polar residues" evidence="10">
    <location>
        <begin position="1025"/>
        <end position="1035"/>
    </location>
</feature>
<protein>
    <recommendedName>
        <fullName evidence="9">NADP-dependent mannitol dehydrogenase</fullName>
        <ecNumber evidence="8">1.1.1.138</ecNumber>
    </recommendedName>
</protein>
<evidence type="ECO:0000313" key="13">
    <source>
        <dbReference type="Proteomes" id="UP000249619"/>
    </source>
</evidence>
<evidence type="ECO:0000256" key="10">
    <source>
        <dbReference type="SAM" id="MobiDB-lite"/>
    </source>
</evidence>
<feature type="region of interest" description="Disordered" evidence="10">
    <location>
        <begin position="1203"/>
        <end position="1245"/>
    </location>
</feature>
<dbReference type="Pfam" id="PF13193">
    <property type="entry name" value="AMP-binding_C"/>
    <property type="match status" value="1"/>
</dbReference>
<comment type="similarity">
    <text evidence="2">Belongs to the short-chain dehydrogenases/reductases (SDR) family.</text>
</comment>
<dbReference type="SUPFAM" id="SSF47473">
    <property type="entry name" value="EF-hand"/>
    <property type="match status" value="1"/>
</dbReference>
<dbReference type="InterPro" id="IPR000873">
    <property type="entry name" value="AMP-dep_synth/lig_dom"/>
</dbReference>
<dbReference type="InterPro" id="IPR020845">
    <property type="entry name" value="AMP-binding_CS"/>
</dbReference>
<dbReference type="GO" id="GO:0050085">
    <property type="term" value="F:mannitol 2-dehydrogenase (NADP+) activity"/>
    <property type="evidence" value="ECO:0007669"/>
    <property type="project" value="UniProtKB-EC"/>
</dbReference>
<dbReference type="Gene3D" id="1.10.238.10">
    <property type="entry name" value="EF-hand"/>
    <property type="match status" value="1"/>
</dbReference>
<comment type="caution">
    <text evidence="12">The sequence shown here is derived from an EMBL/GenBank/DDBJ whole genome shotgun (WGS) entry which is preliminary data.</text>
</comment>
<dbReference type="Pfam" id="PF13561">
    <property type="entry name" value="adh_short_C2"/>
    <property type="match status" value="1"/>
</dbReference>
<dbReference type="FunFam" id="3.40.50.720:FF:000090">
    <property type="entry name" value="NADP-dependent mannitol dehydrogenase"/>
    <property type="match status" value="1"/>
</dbReference>
<accession>A0A364NBJ7</accession>
<feature type="domain" description="Rab-GAP TBC" evidence="11">
    <location>
        <begin position="632"/>
        <end position="820"/>
    </location>
</feature>
<feature type="region of interest" description="Disordered" evidence="10">
    <location>
        <begin position="1017"/>
        <end position="1052"/>
    </location>
</feature>
<evidence type="ECO:0000259" key="11">
    <source>
        <dbReference type="PROSITE" id="PS50086"/>
    </source>
</evidence>
<dbReference type="EMBL" id="QGDH01000020">
    <property type="protein sequence ID" value="RAR14636.1"/>
    <property type="molecule type" value="Genomic_DNA"/>
</dbReference>
<keyword evidence="6" id="KW-0521">NADP</keyword>
<evidence type="ECO:0000256" key="4">
    <source>
        <dbReference type="ARBA" id="ARBA00022553"/>
    </source>
</evidence>
<dbReference type="OrthoDB" id="17687at2759"/>
<dbReference type="CDD" id="cd05917">
    <property type="entry name" value="FACL_like_2"/>
    <property type="match status" value="1"/>
</dbReference>
<dbReference type="InterPro" id="IPR042099">
    <property type="entry name" value="ANL_N_sf"/>
</dbReference>
<dbReference type="EC" id="1.1.1.138" evidence="8"/>
<keyword evidence="5" id="KW-0436">Ligase</keyword>
<dbReference type="Pfam" id="PF00501">
    <property type="entry name" value="AMP-binding"/>
    <property type="match status" value="1"/>
</dbReference>
<gene>
    <name evidence="12" type="ORF">DDE83_002035</name>
</gene>
<comment type="similarity">
    <text evidence="1">Belongs to the ATP-dependent AMP-binding enzyme family.</text>
</comment>
<dbReference type="SUPFAM" id="SSF51735">
    <property type="entry name" value="NAD(P)-binding Rossmann-fold domains"/>
    <property type="match status" value="1"/>
</dbReference>
<dbReference type="InterPro" id="IPR035969">
    <property type="entry name" value="Rab-GAP_TBC_sf"/>
</dbReference>
<dbReference type="Gene3D" id="1.10.8.270">
    <property type="entry name" value="putative rabgap domain of human tbc1 domain family member 14 like domains"/>
    <property type="match status" value="1"/>
</dbReference>
<dbReference type="Gene3D" id="3.30.300.30">
    <property type="match status" value="1"/>
</dbReference>
<dbReference type="PRINTS" id="PR00081">
    <property type="entry name" value="GDHRDH"/>
</dbReference>
<dbReference type="InterPro" id="IPR002347">
    <property type="entry name" value="SDR_fam"/>
</dbReference>
<proteinExistence type="inferred from homology"/>
<evidence type="ECO:0000256" key="5">
    <source>
        <dbReference type="ARBA" id="ARBA00022598"/>
    </source>
</evidence>
<keyword evidence="4" id="KW-0597">Phosphoprotein</keyword>
<dbReference type="GO" id="GO:0031956">
    <property type="term" value="F:medium-chain fatty acid-CoA ligase activity"/>
    <property type="evidence" value="ECO:0007669"/>
    <property type="project" value="TreeGrafter"/>
</dbReference>